<dbReference type="InterPro" id="IPR001926">
    <property type="entry name" value="TrpB-like_PALP"/>
</dbReference>
<dbReference type="SUPFAM" id="SSF53686">
    <property type="entry name" value="Tryptophan synthase beta subunit-like PLP-dependent enzymes"/>
    <property type="match status" value="1"/>
</dbReference>
<dbReference type="InterPro" id="IPR036052">
    <property type="entry name" value="TrpB-like_PALP_sf"/>
</dbReference>
<dbReference type="AlphaFoldDB" id="A0A9D1D4L5"/>
<dbReference type="PANTHER" id="PTHR48078">
    <property type="entry name" value="THREONINE DEHYDRATASE, MITOCHONDRIAL-RELATED"/>
    <property type="match status" value="1"/>
</dbReference>
<dbReference type="GO" id="GO:0009097">
    <property type="term" value="P:isoleucine biosynthetic process"/>
    <property type="evidence" value="ECO:0007669"/>
    <property type="project" value="TreeGrafter"/>
</dbReference>
<evidence type="ECO:0000256" key="1">
    <source>
        <dbReference type="ARBA" id="ARBA00001274"/>
    </source>
</evidence>
<dbReference type="Pfam" id="PF00291">
    <property type="entry name" value="PALP"/>
    <property type="match status" value="1"/>
</dbReference>
<evidence type="ECO:0000256" key="5">
    <source>
        <dbReference type="ARBA" id="ARBA00022898"/>
    </source>
</evidence>
<comment type="function">
    <text evidence="7">Catalyzes the anaerobic formation of alpha-ketobutyrate and ammonia from threonine in a two-step reaction. The first step involved a dehydration of threonine and a production of enamine intermediates (aminocrotonate), which tautomerizes to its imine form (iminobutyrate). Both intermediates are unstable and short-lived. The second step is the nonenzymatic hydrolysis of the enamine/imine intermediates to form 2-ketobutyrate and free ammonia. In the low water environment of the cell, the second step is accelerated by RidA.</text>
</comment>
<evidence type="ECO:0000313" key="10">
    <source>
        <dbReference type="EMBL" id="HIR04862.1"/>
    </source>
</evidence>
<dbReference type="InterPro" id="IPR050147">
    <property type="entry name" value="Ser/Thr_Dehydratase"/>
</dbReference>
<evidence type="ECO:0000256" key="8">
    <source>
        <dbReference type="ARBA" id="ARBA00031427"/>
    </source>
</evidence>
<dbReference type="GO" id="GO:0030170">
    <property type="term" value="F:pyridoxal phosphate binding"/>
    <property type="evidence" value="ECO:0007669"/>
    <property type="project" value="InterPro"/>
</dbReference>
<gene>
    <name evidence="10" type="ORF">IAB28_02705</name>
</gene>
<dbReference type="PANTHER" id="PTHR48078:SF6">
    <property type="entry name" value="L-THREONINE DEHYDRATASE CATABOLIC TDCB"/>
    <property type="match status" value="1"/>
</dbReference>
<comment type="caution">
    <text evidence="10">The sequence shown here is derived from an EMBL/GenBank/DDBJ whole genome shotgun (WGS) entry which is preliminary data.</text>
</comment>
<accession>A0A9D1D4L5</accession>
<dbReference type="EMBL" id="DVGC01000012">
    <property type="protein sequence ID" value="HIR04862.1"/>
    <property type="molecule type" value="Genomic_DNA"/>
</dbReference>
<sequence length="319" mass="33695">MIGLEDVKQAREWIGGKVLKTPLLRVPALDQALGCQVYLKPENLQLTGSFKIRGAMNAILSLTEEEKKKGVVACSSGNHAQGVACAAKMCGIDAAIVMPTNCNPVKLSGVKSYGARVELVGTLGSEREARAAEIMEQEGRVQIHPYGDDRIRAGQGTMALEILEDEPSMDVLVVPIGGGGLITGVAAAAKGVKPSIRVIGMEPAGAPRYSLSRKEGKPVSLSHVDTIADGTRTDHAEPENFRAIERLVDTLVTVEDEWIKRAVVTLLSSAKIMAEPSSVMGIGAALSGTLPVKETDKVCFVLSGGNNDLKQLEGLLASM</sequence>
<evidence type="ECO:0000313" key="11">
    <source>
        <dbReference type="Proteomes" id="UP000824250"/>
    </source>
</evidence>
<dbReference type="Gene3D" id="3.40.50.1100">
    <property type="match status" value="2"/>
</dbReference>
<comment type="similarity">
    <text evidence="3">Belongs to the serine/threonine dehydratase family.</text>
</comment>
<proteinExistence type="inferred from homology"/>
<reference evidence="10" key="2">
    <citation type="journal article" date="2021" name="PeerJ">
        <title>Extensive microbial diversity within the chicken gut microbiome revealed by metagenomics and culture.</title>
        <authorList>
            <person name="Gilroy R."/>
            <person name="Ravi A."/>
            <person name="Getino M."/>
            <person name="Pursley I."/>
            <person name="Horton D.L."/>
            <person name="Alikhan N.F."/>
            <person name="Baker D."/>
            <person name="Gharbi K."/>
            <person name="Hall N."/>
            <person name="Watson M."/>
            <person name="Adriaenssens E.M."/>
            <person name="Foster-Nyarko E."/>
            <person name="Jarju S."/>
            <person name="Secka A."/>
            <person name="Antonio M."/>
            <person name="Oren A."/>
            <person name="Chaudhuri R.R."/>
            <person name="La Ragione R."/>
            <person name="Hildebrand F."/>
            <person name="Pallen M.J."/>
        </authorList>
    </citation>
    <scope>NUCLEOTIDE SEQUENCE</scope>
    <source>
        <strain evidence="10">CHK180-2868</strain>
    </source>
</reference>
<dbReference type="CDD" id="cd01562">
    <property type="entry name" value="Thr-dehyd"/>
    <property type="match status" value="1"/>
</dbReference>
<dbReference type="GO" id="GO:0004794">
    <property type="term" value="F:threonine deaminase activity"/>
    <property type="evidence" value="ECO:0007669"/>
    <property type="project" value="UniProtKB-EC"/>
</dbReference>
<reference evidence="10" key="1">
    <citation type="submission" date="2020-10" db="EMBL/GenBank/DDBJ databases">
        <authorList>
            <person name="Gilroy R."/>
        </authorList>
    </citation>
    <scope>NUCLEOTIDE SEQUENCE</scope>
    <source>
        <strain evidence="10">CHK180-2868</strain>
    </source>
</reference>
<dbReference type="PROSITE" id="PS00165">
    <property type="entry name" value="DEHYDRATASE_SER_THR"/>
    <property type="match status" value="1"/>
</dbReference>
<evidence type="ECO:0000256" key="4">
    <source>
        <dbReference type="ARBA" id="ARBA00012096"/>
    </source>
</evidence>
<keyword evidence="5" id="KW-0663">Pyridoxal phosphate</keyword>
<comment type="catalytic activity">
    <reaction evidence="1">
        <text>L-threonine = 2-oxobutanoate + NH4(+)</text>
        <dbReference type="Rhea" id="RHEA:22108"/>
        <dbReference type="ChEBI" id="CHEBI:16763"/>
        <dbReference type="ChEBI" id="CHEBI:28938"/>
        <dbReference type="ChEBI" id="CHEBI:57926"/>
        <dbReference type="EC" id="4.3.1.19"/>
    </reaction>
</comment>
<evidence type="ECO:0000256" key="2">
    <source>
        <dbReference type="ARBA" id="ARBA00001933"/>
    </source>
</evidence>
<dbReference type="GO" id="GO:0003941">
    <property type="term" value="F:L-serine ammonia-lyase activity"/>
    <property type="evidence" value="ECO:0007669"/>
    <property type="project" value="TreeGrafter"/>
</dbReference>
<name>A0A9D1D4L5_9FIRM</name>
<organism evidence="10 11">
    <name type="scientific">Candidatus Copromonas faecavium</name>
    <name type="common">nom. illeg.</name>
    <dbReference type="NCBI Taxonomy" id="2840740"/>
    <lineage>
        <taxon>Bacteria</taxon>
        <taxon>Bacillati</taxon>
        <taxon>Bacillota</taxon>
        <taxon>Clostridia</taxon>
        <taxon>Lachnospirales</taxon>
        <taxon>Lachnospiraceae</taxon>
        <taxon>Candidatus Copromonas (nom. illeg.)</taxon>
    </lineage>
</organism>
<dbReference type="GO" id="GO:0006565">
    <property type="term" value="P:L-serine catabolic process"/>
    <property type="evidence" value="ECO:0007669"/>
    <property type="project" value="TreeGrafter"/>
</dbReference>
<dbReference type="GO" id="GO:0006567">
    <property type="term" value="P:L-threonine catabolic process"/>
    <property type="evidence" value="ECO:0007669"/>
    <property type="project" value="TreeGrafter"/>
</dbReference>
<evidence type="ECO:0000256" key="7">
    <source>
        <dbReference type="ARBA" id="ARBA00025527"/>
    </source>
</evidence>
<keyword evidence="6" id="KW-0456">Lyase</keyword>
<comment type="cofactor">
    <cofactor evidence="2">
        <name>pyridoxal 5'-phosphate</name>
        <dbReference type="ChEBI" id="CHEBI:597326"/>
    </cofactor>
</comment>
<protein>
    <recommendedName>
        <fullName evidence="4">threonine ammonia-lyase</fullName>
        <ecNumber evidence="4">4.3.1.19</ecNumber>
    </recommendedName>
    <alternativeName>
        <fullName evidence="8">Threonine deaminase</fullName>
    </alternativeName>
</protein>
<evidence type="ECO:0000259" key="9">
    <source>
        <dbReference type="Pfam" id="PF00291"/>
    </source>
</evidence>
<dbReference type="FunFam" id="3.40.50.1100:FF:000005">
    <property type="entry name" value="Threonine dehydratase catabolic"/>
    <property type="match status" value="1"/>
</dbReference>
<evidence type="ECO:0000256" key="3">
    <source>
        <dbReference type="ARBA" id="ARBA00010869"/>
    </source>
</evidence>
<feature type="domain" description="Tryptophan synthase beta chain-like PALP" evidence="9">
    <location>
        <begin position="18"/>
        <end position="304"/>
    </location>
</feature>
<dbReference type="EC" id="4.3.1.19" evidence="4"/>
<evidence type="ECO:0000256" key="6">
    <source>
        <dbReference type="ARBA" id="ARBA00023239"/>
    </source>
</evidence>
<dbReference type="InterPro" id="IPR000634">
    <property type="entry name" value="Ser/Thr_deHydtase_PyrdxlP-BS"/>
</dbReference>
<dbReference type="Proteomes" id="UP000824250">
    <property type="component" value="Unassembled WGS sequence"/>
</dbReference>